<sequence length="71" mass="8079">MADEVKTHHDWDQVEHKTLFTIYFASQLDEANCESIEVLAESVERVDQRSIRADGTLVRFAGDIVEITSVI</sequence>
<reference evidence="2" key="1">
    <citation type="submission" date="2020-06" db="EMBL/GenBank/DDBJ databases">
        <title>Draft genomic sequence of Geomonas sp. Red330.</title>
        <authorList>
            <person name="Itoh H."/>
            <person name="Zhenxing X."/>
            <person name="Ushijima N."/>
            <person name="Masuda Y."/>
            <person name="Shiratori Y."/>
            <person name="Senoo K."/>
        </authorList>
    </citation>
    <scope>NUCLEOTIDE SEQUENCE [LARGE SCALE GENOMIC DNA]</scope>
    <source>
        <strain evidence="2">Red330</strain>
    </source>
</reference>
<comment type="caution">
    <text evidence="1">The sequence shown here is derived from an EMBL/GenBank/DDBJ whole genome shotgun (WGS) entry which is preliminary data.</text>
</comment>
<keyword evidence="2" id="KW-1185">Reference proteome</keyword>
<dbReference type="Proteomes" id="UP000556026">
    <property type="component" value="Unassembled WGS sequence"/>
</dbReference>
<protein>
    <submittedName>
        <fullName evidence="1">Uncharacterized protein</fullName>
    </submittedName>
</protein>
<proteinExistence type="predicted"/>
<dbReference type="AlphaFoldDB" id="A0A6V8MDS5"/>
<evidence type="ECO:0000313" key="1">
    <source>
        <dbReference type="EMBL" id="GFO58148.1"/>
    </source>
</evidence>
<accession>A0A6V8MDS5</accession>
<name>A0A6V8MDS5_9BACT</name>
<organism evidence="1 2">
    <name type="scientific">Geomonas silvestris</name>
    <dbReference type="NCBI Taxonomy" id="2740184"/>
    <lineage>
        <taxon>Bacteria</taxon>
        <taxon>Pseudomonadati</taxon>
        <taxon>Thermodesulfobacteriota</taxon>
        <taxon>Desulfuromonadia</taxon>
        <taxon>Geobacterales</taxon>
        <taxon>Geobacteraceae</taxon>
        <taxon>Geomonas</taxon>
    </lineage>
</organism>
<dbReference type="EMBL" id="BLXX01000001">
    <property type="protein sequence ID" value="GFO58148.1"/>
    <property type="molecule type" value="Genomic_DNA"/>
</dbReference>
<evidence type="ECO:0000313" key="2">
    <source>
        <dbReference type="Proteomes" id="UP000556026"/>
    </source>
</evidence>
<gene>
    <name evidence="1" type="ORF">GMST_04730</name>
</gene>